<feature type="transmembrane region" description="Helical" evidence="1">
    <location>
        <begin position="144"/>
        <end position="162"/>
    </location>
</feature>
<keyword evidence="1" id="KW-1133">Transmembrane helix</keyword>
<dbReference type="GO" id="GO:0042392">
    <property type="term" value="F:sphingosine-1-phosphate phosphatase activity"/>
    <property type="evidence" value="ECO:0007669"/>
    <property type="project" value="TreeGrafter"/>
</dbReference>
<dbReference type="Gene3D" id="1.20.144.10">
    <property type="entry name" value="Phosphatidic acid phosphatase type 2/haloperoxidase"/>
    <property type="match status" value="1"/>
</dbReference>
<dbReference type="InterPro" id="IPR036938">
    <property type="entry name" value="PAP2/HPO_sf"/>
</dbReference>
<reference evidence="3 4" key="1">
    <citation type="journal article" date="2016" name="Nat. Commun.">
        <title>Thousands of microbial genomes shed light on interconnected biogeochemical processes in an aquifer system.</title>
        <authorList>
            <person name="Anantharaman K."/>
            <person name="Brown C.T."/>
            <person name="Hug L.A."/>
            <person name="Sharon I."/>
            <person name="Castelle C.J."/>
            <person name="Probst A.J."/>
            <person name="Thomas B.C."/>
            <person name="Singh A."/>
            <person name="Wilkins M.J."/>
            <person name="Karaoz U."/>
            <person name="Brodie E.L."/>
            <person name="Williams K.H."/>
            <person name="Hubbard S.S."/>
            <person name="Banfield J.F."/>
        </authorList>
    </citation>
    <scope>NUCLEOTIDE SEQUENCE [LARGE SCALE GENOMIC DNA]</scope>
</reference>
<feature type="transmembrane region" description="Helical" evidence="1">
    <location>
        <begin position="52"/>
        <end position="73"/>
    </location>
</feature>
<accession>A0A1F6Y592</accession>
<evidence type="ECO:0000256" key="1">
    <source>
        <dbReference type="SAM" id="Phobius"/>
    </source>
</evidence>
<dbReference type="Pfam" id="PF01569">
    <property type="entry name" value="PAP2"/>
    <property type="match status" value="1"/>
</dbReference>
<dbReference type="Proteomes" id="UP000177693">
    <property type="component" value="Unassembled WGS sequence"/>
</dbReference>
<keyword evidence="1" id="KW-0472">Membrane</keyword>
<protein>
    <recommendedName>
        <fullName evidence="2">Phosphatidic acid phosphatase type 2/haloperoxidase domain-containing protein</fullName>
    </recommendedName>
</protein>
<dbReference type="AlphaFoldDB" id="A0A1F6Y592"/>
<feature type="transmembrane region" description="Helical" evidence="1">
    <location>
        <begin position="120"/>
        <end position="138"/>
    </location>
</feature>
<dbReference type="SMART" id="SM00014">
    <property type="entry name" value="acidPPc"/>
    <property type="match status" value="1"/>
</dbReference>
<dbReference type="EMBL" id="MFVL01000016">
    <property type="protein sequence ID" value="OGJ01533.1"/>
    <property type="molecule type" value="Genomic_DNA"/>
</dbReference>
<dbReference type="PANTHER" id="PTHR14969">
    <property type="entry name" value="SPHINGOSINE-1-PHOSPHATE PHOSPHOHYDROLASE"/>
    <property type="match status" value="1"/>
</dbReference>
<feature type="transmembrane region" description="Helical" evidence="1">
    <location>
        <begin position="22"/>
        <end position="45"/>
    </location>
</feature>
<dbReference type="SUPFAM" id="SSF48317">
    <property type="entry name" value="Acid phosphatase/Vanadium-dependent haloperoxidase"/>
    <property type="match status" value="1"/>
</dbReference>
<evidence type="ECO:0000313" key="4">
    <source>
        <dbReference type="Proteomes" id="UP000177693"/>
    </source>
</evidence>
<sequence>MNNTIFFFFYNLAHQSNFIDSIITSFAVYFIYLVIISAVLFSFFYSKSWCDLFLVVFSGGIVWILAKLLKILIHTPRPFDVFDHVQTLFLETGYAFPSGHTAVAAAIAFAIFFINKKIGYLFMSFALLIGLARIVAGVHFPVDILGGVVLGGGVSWFVAFFLKKI</sequence>
<keyword evidence="1" id="KW-0812">Transmembrane</keyword>
<gene>
    <name evidence="3" type="ORF">A3I23_00905</name>
</gene>
<evidence type="ECO:0000313" key="3">
    <source>
        <dbReference type="EMBL" id="OGJ01533.1"/>
    </source>
</evidence>
<feature type="transmembrane region" description="Helical" evidence="1">
    <location>
        <begin position="93"/>
        <end position="113"/>
    </location>
</feature>
<comment type="caution">
    <text evidence="3">The sequence shown here is derived from an EMBL/GenBank/DDBJ whole genome shotgun (WGS) entry which is preliminary data.</text>
</comment>
<dbReference type="InterPro" id="IPR000326">
    <property type="entry name" value="PAP2/HPO"/>
</dbReference>
<evidence type="ECO:0000259" key="2">
    <source>
        <dbReference type="SMART" id="SM00014"/>
    </source>
</evidence>
<organism evidence="3 4">
    <name type="scientific">Candidatus Nomurabacteria bacterium RIFCSPLOWO2_02_FULL_40_67</name>
    <dbReference type="NCBI Taxonomy" id="1801787"/>
    <lineage>
        <taxon>Bacteria</taxon>
        <taxon>Candidatus Nomuraibacteriota</taxon>
    </lineage>
</organism>
<dbReference type="PANTHER" id="PTHR14969:SF13">
    <property type="entry name" value="AT30094P"/>
    <property type="match status" value="1"/>
</dbReference>
<name>A0A1F6Y592_9BACT</name>
<proteinExistence type="predicted"/>
<feature type="domain" description="Phosphatidic acid phosphatase type 2/haloperoxidase" evidence="2">
    <location>
        <begin position="52"/>
        <end position="159"/>
    </location>
</feature>